<evidence type="ECO:0000256" key="1">
    <source>
        <dbReference type="ARBA" id="ARBA00022723"/>
    </source>
</evidence>
<proteinExistence type="predicted"/>
<evidence type="ECO:0000256" key="2">
    <source>
        <dbReference type="ARBA" id="ARBA00022842"/>
    </source>
</evidence>
<feature type="compositionally biased region" description="Basic and acidic residues" evidence="3">
    <location>
        <begin position="451"/>
        <end position="461"/>
    </location>
</feature>
<dbReference type="AlphaFoldDB" id="A0A197JQZ2"/>
<feature type="compositionally biased region" description="Polar residues" evidence="3">
    <location>
        <begin position="439"/>
        <end position="450"/>
    </location>
</feature>
<accession>A0A197JQZ2</accession>
<feature type="region of interest" description="Disordered" evidence="3">
    <location>
        <begin position="359"/>
        <end position="406"/>
    </location>
</feature>
<dbReference type="OrthoDB" id="2433063at2759"/>
<keyword evidence="5" id="KW-1185">Reference proteome</keyword>
<dbReference type="PANTHER" id="PTHR11081">
    <property type="entry name" value="FLAP ENDONUCLEASE FAMILY MEMBER"/>
    <property type="match status" value="1"/>
</dbReference>
<feature type="compositionally biased region" description="Polar residues" evidence="3">
    <location>
        <begin position="361"/>
        <end position="373"/>
    </location>
</feature>
<dbReference type="InterPro" id="IPR006084">
    <property type="entry name" value="XPG/Rad2"/>
</dbReference>
<protein>
    <recommendedName>
        <fullName evidence="6">XPG-I domain-containing protein</fullName>
    </recommendedName>
</protein>
<gene>
    <name evidence="4" type="ORF">K457DRAFT_633309</name>
</gene>
<dbReference type="EMBL" id="KV442057">
    <property type="protein sequence ID" value="OAQ27383.1"/>
    <property type="molecule type" value="Genomic_DNA"/>
</dbReference>
<dbReference type="Gene3D" id="3.40.50.1010">
    <property type="entry name" value="5'-nuclease"/>
    <property type="match status" value="1"/>
</dbReference>
<evidence type="ECO:0000313" key="4">
    <source>
        <dbReference type="EMBL" id="OAQ27383.1"/>
    </source>
</evidence>
<keyword evidence="1" id="KW-0479">Metal-binding</keyword>
<evidence type="ECO:0000256" key="3">
    <source>
        <dbReference type="SAM" id="MobiDB-lite"/>
    </source>
</evidence>
<dbReference type="GO" id="GO:0017108">
    <property type="term" value="F:5'-flap endonuclease activity"/>
    <property type="evidence" value="ECO:0007669"/>
    <property type="project" value="TreeGrafter"/>
</dbReference>
<organism evidence="4 5">
    <name type="scientific">Linnemannia elongata AG-77</name>
    <dbReference type="NCBI Taxonomy" id="1314771"/>
    <lineage>
        <taxon>Eukaryota</taxon>
        <taxon>Fungi</taxon>
        <taxon>Fungi incertae sedis</taxon>
        <taxon>Mucoromycota</taxon>
        <taxon>Mortierellomycotina</taxon>
        <taxon>Mortierellomycetes</taxon>
        <taxon>Mortierellales</taxon>
        <taxon>Mortierellaceae</taxon>
        <taxon>Linnemannia</taxon>
    </lineage>
</organism>
<reference evidence="4 5" key="1">
    <citation type="submission" date="2016-05" db="EMBL/GenBank/DDBJ databases">
        <title>Genome sequencing reveals origins of a unique bacterial endosymbiosis in the earliest lineages of terrestrial Fungi.</title>
        <authorList>
            <consortium name="DOE Joint Genome Institute"/>
            <person name="Uehling J."/>
            <person name="Gryganskyi A."/>
            <person name="Hameed K."/>
            <person name="Tschaplinski T."/>
            <person name="Misztal P."/>
            <person name="Wu S."/>
            <person name="Desiro A."/>
            <person name="Vande Pol N."/>
            <person name="Du Z.-Y."/>
            <person name="Zienkiewicz A."/>
            <person name="Zienkiewicz K."/>
            <person name="Morin E."/>
            <person name="Tisserant E."/>
            <person name="Splivallo R."/>
            <person name="Hainaut M."/>
            <person name="Henrissat B."/>
            <person name="Ohm R."/>
            <person name="Kuo A."/>
            <person name="Yan J."/>
            <person name="Lipzen A."/>
            <person name="Nolan M."/>
            <person name="Labutti K."/>
            <person name="Barry K."/>
            <person name="Goldstein A."/>
            <person name="Labbe J."/>
            <person name="Schadt C."/>
            <person name="Tuskan G."/>
            <person name="Grigoriev I."/>
            <person name="Martin F."/>
            <person name="Vilgalys R."/>
            <person name="Bonito G."/>
        </authorList>
    </citation>
    <scope>NUCLEOTIDE SEQUENCE [LARGE SCALE GENOMIC DNA]</scope>
    <source>
        <strain evidence="4 5">AG-77</strain>
    </source>
</reference>
<dbReference type="InterPro" id="IPR029060">
    <property type="entry name" value="PIN-like_dom_sf"/>
</dbReference>
<dbReference type="PANTHER" id="PTHR11081:SF9">
    <property type="entry name" value="FLAP ENDONUCLEASE 1"/>
    <property type="match status" value="1"/>
</dbReference>
<dbReference type="SUPFAM" id="SSF88723">
    <property type="entry name" value="PIN domain-like"/>
    <property type="match status" value="1"/>
</dbReference>
<feature type="compositionally biased region" description="Polar residues" evidence="3">
    <location>
        <begin position="383"/>
        <end position="393"/>
    </location>
</feature>
<keyword evidence="2" id="KW-0460">Magnesium</keyword>
<dbReference type="GO" id="GO:0046872">
    <property type="term" value="F:metal ion binding"/>
    <property type="evidence" value="ECO:0007669"/>
    <property type="project" value="UniProtKB-KW"/>
</dbReference>
<dbReference type="Proteomes" id="UP000078512">
    <property type="component" value="Unassembled WGS sequence"/>
</dbReference>
<feature type="region of interest" description="Disordered" evidence="3">
    <location>
        <begin position="436"/>
        <end position="475"/>
    </location>
</feature>
<sequence>MGLFDWYPFIRRKGYTPVQLYRSILASIITNGRRRLDVLGSCYNVIRSSYSNMSQDAAHRSLEKEVSRFGTALDMTLYIDGNPAMEKSETAAERQKRREKALEQTATSLTTLESRIDNNQRLRKRHFADVRSGSASSFYWSMESRRSFADYMTGRGWIVQVVATEADLAIAIDANPGDIIISRDSDMLAYGSIVTLWRPVSNDMILVYSIPDLLLALGITRAQLTALAVVSKNDYNKNIWSLGPATNFSIIKSINSIDPKEVVHRYLADPRVISKNKDKKEFEDSIRVFIDKRQTKLNRVDSTSDAQILYKQLYLHFKDLCTRHNELKRIRIQELHPRETNDEIVRLRVPRSWNRYRTVESPRQISKASGTPSGPQPGIPQEPTFTSLGQENQGHPALPRTRVPRHSQRFSFKRYQGSVSHEPPARAKQLVWKAPKVMSHSNSNPPTTDTTDSKGKQKSDKAPSVAGLRASKMTNKQRLTKSLGWHHPTVSLEVGTLEANTRRLSSLSPELQQEVAKCLKEGSQLAVDIKRKAQRLIGRFLETLRTRIEDAVAEARRKKNGEALLESDRLKVRREAVSDDERVVLDYLCERVKPKVDGANGLDGGRKDAGQSDLDEETDKCVKFLETFLTYLYSENLPNKNSTIGKAVDKFIGILVDLELFDASRNRGEINVSMSFTPSMLVRSTAGQLSVELKKHYRNGTHLLYDKVCTLKDKGQVEAYIETCIQTSGGSYPSPRHSRDLLLFQRENWLPSFGSETR</sequence>
<evidence type="ECO:0000313" key="5">
    <source>
        <dbReference type="Proteomes" id="UP000078512"/>
    </source>
</evidence>
<evidence type="ECO:0008006" key="6">
    <source>
        <dbReference type="Google" id="ProtNLM"/>
    </source>
</evidence>
<name>A0A197JQZ2_9FUNG</name>